<feature type="transmembrane region" description="Helical" evidence="1">
    <location>
        <begin position="101"/>
        <end position="123"/>
    </location>
</feature>
<reference evidence="2" key="1">
    <citation type="submission" date="2022-08" db="EMBL/GenBank/DDBJ databases">
        <title>A Global Phylogenomic Analysis of the Shiitake Genus Lentinula.</title>
        <authorList>
            <consortium name="DOE Joint Genome Institute"/>
            <person name="Sierra-Patev S."/>
            <person name="Min B."/>
            <person name="Naranjo-Ortiz M."/>
            <person name="Looney B."/>
            <person name="Konkel Z."/>
            <person name="Slot J.C."/>
            <person name="Sakamoto Y."/>
            <person name="Steenwyk J.L."/>
            <person name="Rokas A."/>
            <person name="Carro J."/>
            <person name="Camarero S."/>
            <person name="Ferreira P."/>
            <person name="Molpeceres G."/>
            <person name="Ruiz-Duenas F.J."/>
            <person name="Serrano A."/>
            <person name="Henrissat B."/>
            <person name="Drula E."/>
            <person name="Hughes K.W."/>
            <person name="Mata J.L."/>
            <person name="Ishikawa N.K."/>
            <person name="Vargas-Isla R."/>
            <person name="Ushijima S."/>
            <person name="Smith C.A."/>
            <person name="Ahrendt S."/>
            <person name="Andreopoulos W."/>
            <person name="He G."/>
            <person name="Labutti K."/>
            <person name="Lipzen A."/>
            <person name="Ng V."/>
            <person name="Riley R."/>
            <person name="Sandor L."/>
            <person name="Barry K."/>
            <person name="Martinez A.T."/>
            <person name="Xiao Y."/>
            <person name="Gibbons J.G."/>
            <person name="Terashima K."/>
            <person name="Grigoriev I.V."/>
            <person name="Hibbett D.S."/>
        </authorList>
    </citation>
    <scope>NUCLEOTIDE SEQUENCE</scope>
    <source>
        <strain evidence="2">JLM2183</strain>
    </source>
</reference>
<evidence type="ECO:0000313" key="2">
    <source>
        <dbReference type="EMBL" id="KAJ4490834.1"/>
    </source>
</evidence>
<evidence type="ECO:0000313" key="3">
    <source>
        <dbReference type="Proteomes" id="UP001150266"/>
    </source>
</evidence>
<keyword evidence="1" id="KW-0472">Membrane</keyword>
<keyword evidence="3" id="KW-1185">Reference proteome</keyword>
<feature type="transmembrane region" description="Helical" evidence="1">
    <location>
        <begin position="64"/>
        <end position="89"/>
    </location>
</feature>
<keyword evidence="1" id="KW-1133">Transmembrane helix</keyword>
<proteinExistence type="predicted"/>
<dbReference type="AlphaFoldDB" id="A0A9W9AUG9"/>
<gene>
    <name evidence="2" type="ORF">J3R30DRAFT_141900</name>
</gene>
<sequence>MKTMKTWKIGIHQIHESMKPRESRKFRNIMRPTKSSISRSHYVCVLLHLRISISAELYFHRGSTYLYVLCYLLSTSVVMCRFVLFYFVLFCVLSYVPFCYILLRSLFTTMYITKCVLVCYVLLTT</sequence>
<comment type="caution">
    <text evidence="2">The sequence shown here is derived from an EMBL/GenBank/DDBJ whole genome shotgun (WGS) entry which is preliminary data.</text>
</comment>
<protein>
    <submittedName>
        <fullName evidence="2">Uncharacterized protein</fullName>
    </submittedName>
</protein>
<organism evidence="2 3">
    <name type="scientific">Lentinula aciculospora</name>
    <dbReference type="NCBI Taxonomy" id="153920"/>
    <lineage>
        <taxon>Eukaryota</taxon>
        <taxon>Fungi</taxon>
        <taxon>Dikarya</taxon>
        <taxon>Basidiomycota</taxon>
        <taxon>Agaricomycotina</taxon>
        <taxon>Agaricomycetes</taxon>
        <taxon>Agaricomycetidae</taxon>
        <taxon>Agaricales</taxon>
        <taxon>Marasmiineae</taxon>
        <taxon>Omphalotaceae</taxon>
        <taxon>Lentinula</taxon>
    </lineage>
</organism>
<evidence type="ECO:0000256" key="1">
    <source>
        <dbReference type="SAM" id="Phobius"/>
    </source>
</evidence>
<dbReference type="Proteomes" id="UP001150266">
    <property type="component" value="Unassembled WGS sequence"/>
</dbReference>
<keyword evidence="1" id="KW-0812">Transmembrane</keyword>
<accession>A0A9W9AUG9</accession>
<name>A0A9W9AUG9_9AGAR</name>
<dbReference type="EMBL" id="JAOTPV010000001">
    <property type="protein sequence ID" value="KAJ4490834.1"/>
    <property type="molecule type" value="Genomic_DNA"/>
</dbReference>